<comment type="subcellular location">
    <subcellularLocation>
        <location evidence="1">Membrane</location>
    </subcellularLocation>
</comment>
<dbReference type="Gene3D" id="1.10.287.950">
    <property type="entry name" value="Methyl-accepting chemotaxis protein"/>
    <property type="match status" value="1"/>
</dbReference>
<dbReference type="PROSITE" id="PS50885">
    <property type="entry name" value="HAMP"/>
    <property type="match status" value="1"/>
</dbReference>
<evidence type="ECO:0000259" key="6">
    <source>
        <dbReference type="PROSITE" id="PS50111"/>
    </source>
</evidence>
<evidence type="ECO:0000256" key="4">
    <source>
        <dbReference type="PROSITE-ProRule" id="PRU00284"/>
    </source>
</evidence>
<feature type="transmembrane region" description="Helical" evidence="5">
    <location>
        <begin position="12"/>
        <end position="31"/>
    </location>
</feature>
<dbReference type="SMART" id="SM00283">
    <property type="entry name" value="MA"/>
    <property type="match status" value="1"/>
</dbReference>
<dbReference type="InterPro" id="IPR004089">
    <property type="entry name" value="MCPsignal_dom"/>
</dbReference>
<sequence>MNITFLQRTYISAGILVLILVLTGIVNYYLLNRLNDGVEQVAGTEMPALMASSDFLSALQTSNQVVSDALATETSAELADTQSNYLTAREQAGQALEHLKANTDLNASELAVLVETLPQLDAISEQILSDHAERIIAERENDESSRTLLLEIARLKQHLMGKSYELSDDYVRWTFTQFLNPLEQAEVLLTKSLTTASIPSANDTSARITKIMPQLEEKFNALMSEMAIYQDSRTDYKAEFEPRFLNIKKNLLINSGGTYQLFYELLQLREKGASDKTQLFDLQLRAGTAIRSMIDDADKRVTKASDNASTQYRNGITTLIIAVLASVAIGVFQGVRMGHLLKRAVREVGGALELLSDGDMRVRANYGNKDEFGIIATDVNRLAKQMQSSLADIRDVSSQLQDLAKGNNQVCSDANDRQHMQSQNIDMLATAMTQMEASFAEVAQLASDTADQVSNVETSATLGSQIMAQTIESTNVVSGELENSVERIRDVEHDSEQIGDILNVIRGIAEQTNLLALNAAIEAARAGEQGRGFAVVADEVRHLAQRTAESTTEIQQRIENLQGSIDGAGSVVREAQQSMQRNLEKVSDADEAMGSIQSAVLQISDMAAQISAATEEQRVTSEDVTRTVNEINQSADDNAQLISTISNASGSQAELADRQQELIARYEV</sequence>
<dbReference type="PANTHER" id="PTHR32089:SF70">
    <property type="entry name" value="ENERGY TAXIS MODULATING METHYL ACCEPTING SENSORY TRANSDUCER"/>
    <property type="match status" value="1"/>
</dbReference>
<dbReference type="GO" id="GO:0006935">
    <property type="term" value="P:chemotaxis"/>
    <property type="evidence" value="ECO:0007669"/>
    <property type="project" value="UniProtKB-ARBA"/>
</dbReference>
<evidence type="ECO:0000256" key="2">
    <source>
        <dbReference type="ARBA" id="ARBA00023224"/>
    </source>
</evidence>
<name>A0AA42B669_9GAMM</name>
<dbReference type="EMBL" id="JAMQGP010000001">
    <property type="protein sequence ID" value="MCM2678385.1"/>
    <property type="molecule type" value="Genomic_DNA"/>
</dbReference>
<dbReference type="PROSITE" id="PS50111">
    <property type="entry name" value="CHEMOTAXIS_TRANSDUC_2"/>
    <property type="match status" value="1"/>
</dbReference>
<dbReference type="CDD" id="cd11386">
    <property type="entry name" value="MCP_signal"/>
    <property type="match status" value="1"/>
</dbReference>
<dbReference type="SUPFAM" id="SSF58104">
    <property type="entry name" value="Methyl-accepting chemotaxis protein (MCP) signaling domain"/>
    <property type="match status" value="1"/>
</dbReference>
<dbReference type="FunFam" id="1.10.287.950:FF:000001">
    <property type="entry name" value="Methyl-accepting chemotaxis sensory transducer"/>
    <property type="match status" value="1"/>
</dbReference>
<dbReference type="Pfam" id="PF00015">
    <property type="entry name" value="MCPsignal"/>
    <property type="match status" value="1"/>
</dbReference>
<comment type="similarity">
    <text evidence="3">Belongs to the methyl-accepting chemotaxis (MCP) protein family.</text>
</comment>
<accession>A0AA42B669</accession>
<keyword evidence="5" id="KW-1133">Transmembrane helix</keyword>
<proteinExistence type="inferred from homology"/>
<evidence type="ECO:0000313" key="9">
    <source>
        <dbReference type="Proteomes" id="UP001165393"/>
    </source>
</evidence>
<dbReference type="SMART" id="SM00304">
    <property type="entry name" value="HAMP"/>
    <property type="match status" value="1"/>
</dbReference>
<keyword evidence="9" id="KW-1185">Reference proteome</keyword>
<evidence type="ECO:0000256" key="3">
    <source>
        <dbReference type="ARBA" id="ARBA00029447"/>
    </source>
</evidence>
<keyword evidence="2 4" id="KW-0807">Transducer</keyword>
<keyword evidence="5" id="KW-0472">Membrane</keyword>
<comment type="caution">
    <text evidence="8">The sequence shown here is derived from an EMBL/GenBank/DDBJ whole genome shotgun (WGS) entry which is preliminary data.</text>
</comment>
<dbReference type="InterPro" id="IPR003660">
    <property type="entry name" value="HAMP_dom"/>
</dbReference>
<evidence type="ECO:0000313" key="8">
    <source>
        <dbReference type="EMBL" id="MCM2678385.1"/>
    </source>
</evidence>
<dbReference type="RefSeq" id="WP_251259753.1">
    <property type="nucleotide sequence ID" value="NZ_JAMQGP010000001.1"/>
</dbReference>
<feature type="domain" description="Methyl-accepting transducer" evidence="6">
    <location>
        <begin position="396"/>
        <end position="632"/>
    </location>
</feature>
<gene>
    <name evidence="8" type="ORF">NAF29_01705</name>
</gene>
<feature type="domain" description="HAMP" evidence="7">
    <location>
        <begin position="339"/>
        <end position="391"/>
    </location>
</feature>
<reference evidence="8 9" key="1">
    <citation type="journal article" date="2013" name="Antonie Van Leeuwenhoek">
        <title>Echinimonas agarilytica gen. nov., sp. nov., a new gammaproteobacterium isolated from the sea urchin Strongylocentrotus intermedius.</title>
        <authorList>
            <person name="Nedashkovskaya O.I."/>
            <person name="Stenkova A.M."/>
            <person name="Zhukova N.V."/>
            <person name="Van Trappen S."/>
            <person name="Lee J.S."/>
            <person name="Kim S.B."/>
        </authorList>
    </citation>
    <scope>NUCLEOTIDE SEQUENCE [LARGE SCALE GENOMIC DNA]</scope>
    <source>
        <strain evidence="8 9">KMM 6351</strain>
    </source>
</reference>
<evidence type="ECO:0000259" key="7">
    <source>
        <dbReference type="PROSITE" id="PS50885"/>
    </source>
</evidence>
<feature type="transmembrane region" description="Helical" evidence="5">
    <location>
        <begin position="315"/>
        <end position="335"/>
    </location>
</feature>
<evidence type="ECO:0000256" key="5">
    <source>
        <dbReference type="SAM" id="Phobius"/>
    </source>
</evidence>
<dbReference type="GO" id="GO:0016020">
    <property type="term" value="C:membrane"/>
    <property type="evidence" value="ECO:0007669"/>
    <property type="project" value="UniProtKB-SubCell"/>
</dbReference>
<evidence type="ECO:0000256" key="1">
    <source>
        <dbReference type="ARBA" id="ARBA00004370"/>
    </source>
</evidence>
<protein>
    <submittedName>
        <fullName evidence="8">Methyl-accepting chemotaxis protein</fullName>
    </submittedName>
</protein>
<dbReference type="PANTHER" id="PTHR32089">
    <property type="entry name" value="METHYL-ACCEPTING CHEMOTAXIS PROTEIN MCPB"/>
    <property type="match status" value="1"/>
</dbReference>
<keyword evidence="5" id="KW-0812">Transmembrane</keyword>
<organism evidence="8 9">
    <name type="scientific">Echinimonas agarilytica</name>
    <dbReference type="NCBI Taxonomy" id="1215918"/>
    <lineage>
        <taxon>Bacteria</taxon>
        <taxon>Pseudomonadati</taxon>
        <taxon>Pseudomonadota</taxon>
        <taxon>Gammaproteobacteria</taxon>
        <taxon>Alteromonadales</taxon>
        <taxon>Echinimonadaceae</taxon>
        <taxon>Echinimonas</taxon>
    </lineage>
</organism>
<dbReference type="AlphaFoldDB" id="A0AA42B669"/>
<dbReference type="Proteomes" id="UP001165393">
    <property type="component" value="Unassembled WGS sequence"/>
</dbReference>
<dbReference type="GO" id="GO:0007165">
    <property type="term" value="P:signal transduction"/>
    <property type="evidence" value="ECO:0007669"/>
    <property type="project" value="UniProtKB-KW"/>
</dbReference>